<accession>A0ABW5N957</accession>
<evidence type="ECO:0000313" key="2">
    <source>
        <dbReference type="Proteomes" id="UP001597459"/>
    </source>
</evidence>
<proteinExistence type="predicted"/>
<dbReference type="EMBL" id="JBHULX010000021">
    <property type="protein sequence ID" value="MFD2591582.1"/>
    <property type="molecule type" value="Genomic_DNA"/>
</dbReference>
<gene>
    <name evidence="1" type="ORF">ACFSTE_12160</name>
</gene>
<reference evidence="2" key="1">
    <citation type="journal article" date="2019" name="Int. J. Syst. Evol. Microbiol.">
        <title>The Global Catalogue of Microorganisms (GCM) 10K type strain sequencing project: providing services to taxonomists for standard genome sequencing and annotation.</title>
        <authorList>
            <consortium name="The Broad Institute Genomics Platform"/>
            <consortium name="The Broad Institute Genome Sequencing Center for Infectious Disease"/>
            <person name="Wu L."/>
            <person name="Ma J."/>
        </authorList>
    </citation>
    <scope>NUCLEOTIDE SEQUENCE [LARGE SCALE GENOMIC DNA]</scope>
    <source>
        <strain evidence="2">KCTC 42423</strain>
    </source>
</reference>
<keyword evidence="2" id="KW-1185">Reference proteome</keyword>
<dbReference type="RefSeq" id="WP_378257134.1">
    <property type="nucleotide sequence ID" value="NZ_JBHSJV010000001.1"/>
</dbReference>
<comment type="caution">
    <text evidence="1">The sequence shown here is derived from an EMBL/GenBank/DDBJ whole genome shotgun (WGS) entry which is preliminary data.</text>
</comment>
<dbReference type="Proteomes" id="UP001597459">
    <property type="component" value="Unassembled WGS sequence"/>
</dbReference>
<name>A0ABW5N957_9FLAO</name>
<protein>
    <submittedName>
        <fullName evidence="1">Uncharacterized protein</fullName>
    </submittedName>
</protein>
<organism evidence="1 2">
    <name type="scientific">Aquimarina hainanensis</name>
    <dbReference type="NCBI Taxonomy" id="1578017"/>
    <lineage>
        <taxon>Bacteria</taxon>
        <taxon>Pseudomonadati</taxon>
        <taxon>Bacteroidota</taxon>
        <taxon>Flavobacteriia</taxon>
        <taxon>Flavobacteriales</taxon>
        <taxon>Flavobacteriaceae</taxon>
        <taxon>Aquimarina</taxon>
    </lineage>
</organism>
<sequence>MKNFIRFKKVSIRGRLAYALECITIYLNNKDIVLTKEIQEQLDLFWSINTSKVDIYNLELKLKEMSPSSILNDTYEGNFNMLSHQDYLNLKYFYSKQNDDTLRLFFFLSELVFSNLYVDTGSYGEGSFNYFMRFIEICEKNKIDFPDRSGIMSSKFKHNYGWGNIQDINFWKS</sequence>
<evidence type="ECO:0000313" key="1">
    <source>
        <dbReference type="EMBL" id="MFD2591582.1"/>
    </source>
</evidence>